<organism evidence="1">
    <name type="scientific">Bacteroides intestinalis</name>
    <dbReference type="NCBI Taxonomy" id="329854"/>
    <lineage>
        <taxon>Bacteria</taxon>
        <taxon>Pseudomonadati</taxon>
        <taxon>Bacteroidota</taxon>
        <taxon>Bacteroidia</taxon>
        <taxon>Bacteroidales</taxon>
        <taxon>Bacteroidaceae</taxon>
        <taxon>Bacteroides</taxon>
    </lineage>
</organism>
<protein>
    <submittedName>
        <fullName evidence="1">Uncharacterized protein</fullName>
    </submittedName>
</protein>
<evidence type="ECO:0000313" key="1">
    <source>
        <dbReference type="EMBL" id="VYT45888.1"/>
    </source>
</evidence>
<gene>
    <name evidence="1" type="ORF">BILFYP9_03867</name>
</gene>
<sequence length="55" mass="6443">MQIKQNSCYYQVYKRRKKGDKSVQVKIILGYDVTYGHKKRSTAVLQPLLTLNLIL</sequence>
<proteinExistence type="predicted"/>
<reference evidence="1" key="1">
    <citation type="submission" date="2019-11" db="EMBL/GenBank/DDBJ databases">
        <authorList>
            <person name="Feng L."/>
        </authorList>
    </citation>
    <scope>NUCLEOTIDE SEQUENCE</scope>
    <source>
        <strain evidence="1">BintestinalisLFYP9</strain>
    </source>
</reference>
<name>A0A6N2WWE9_9BACE</name>
<dbReference type="AlphaFoldDB" id="A0A6N2WWE9"/>
<accession>A0A6N2WWE9</accession>
<dbReference type="EMBL" id="CACRSU010000048">
    <property type="protein sequence ID" value="VYT45888.1"/>
    <property type="molecule type" value="Genomic_DNA"/>
</dbReference>